<keyword evidence="2" id="KW-1185">Reference proteome</keyword>
<dbReference type="RefSeq" id="WP_238291471.1">
    <property type="nucleotide sequence ID" value="NZ_BPQS01000038.1"/>
</dbReference>
<dbReference type="Proteomes" id="UP001244297">
    <property type="component" value="Unassembled WGS sequence"/>
</dbReference>
<reference evidence="2" key="1">
    <citation type="journal article" date="2019" name="Int. J. Syst. Evol. Microbiol.">
        <title>The Global Catalogue of Microorganisms (GCM) 10K type strain sequencing project: providing services to taxonomists for standard genome sequencing and annotation.</title>
        <authorList>
            <consortium name="The Broad Institute Genomics Platform"/>
            <consortium name="The Broad Institute Genome Sequencing Center for Infectious Disease"/>
            <person name="Wu L."/>
            <person name="Ma J."/>
        </authorList>
    </citation>
    <scope>NUCLEOTIDE SEQUENCE [LARGE SCALE GENOMIC DNA]</scope>
    <source>
        <strain evidence="2">CECT 7806</strain>
    </source>
</reference>
<evidence type="ECO:0000313" key="2">
    <source>
        <dbReference type="Proteomes" id="UP001244297"/>
    </source>
</evidence>
<sequence length="189" mass="19969">MYRKSKSDTLSPIQHLILTAAVSHPGHRLARPEDIKPPTYRSALQALRRRGLVIDSVAEGGSGRRSAAPVLSEAGFAHVAPATLEVQTVAKPELPTVRSPRAGSKLDRLVAMLARPDGAGIDELVGALGWLPHTTRAALTGLRKRGYALSTVRTAGVPIRYRIAADEPHASDTAVPPAGEIATITEEAA</sequence>
<accession>A0ABT8ATX9</accession>
<evidence type="ECO:0000313" key="1">
    <source>
        <dbReference type="EMBL" id="MDN3573117.1"/>
    </source>
</evidence>
<comment type="caution">
    <text evidence="1">The sequence shown here is derived from an EMBL/GenBank/DDBJ whole genome shotgun (WGS) entry which is preliminary data.</text>
</comment>
<dbReference type="Pfam" id="PF11994">
    <property type="entry name" value="DUF3489"/>
    <property type="match status" value="1"/>
</dbReference>
<protein>
    <submittedName>
        <fullName evidence="1">DUF3489 domain-containing protein</fullName>
    </submittedName>
</protein>
<gene>
    <name evidence="1" type="ORF">QWZ18_21130</name>
</gene>
<name>A0ABT8ATX9_9HYPH</name>
<dbReference type="EMBL" id="JAUFPT010000068">
    <property type="protein sequence ID" value="MDN3573117.1"/>
    <property type="molecule type" value="Genomic_DNA"/>
</dbReference>
<proteinExistence type="predicted"/>
<organism evidence="1 2">
    <name type="scientific">Methylobacterium longum</name>
    <dbReference type="NCBI Taxonomy" id="767694"/>
    <lineage>
        <taxon>Bacteria</taxon>
        <taxon>Pseudomonadati</taxon>
        <taxon>Pseudomonadota</taxon>
        <taxon>Alphaproteobacteria</taxon>
        <taxon>Hyphomicrobiales</taxon>
        <taxon>Methylobacteriaceae</taxon>
        <taxon>Methylobacterium</taxon>
    </lineage>
</organism>
<dbReference type="InterPro" id="IPR021880">
    <property type="entry name" value="DUF3489"/>
</dbReference>